<dbReference type="Proteomes" id="UP000265520">
    <property type="component" value="Unassembled WGS sequence"/>
</dbReference>
<evidence type="ECO:0000313" key="2">
    <source>
        <dbReference type="EMBL" id="MCI17496.1"/>
    </source>
</evidence>
<feature type="region of interest" description="Disordered" evidence="1">
    <location>
        <begin position="71"/>
        <end position="95"/>
    </location>
</feature>
<evidence type="ECO:0000256" key="1">
    <source>
        <dbReference type="SAM" id="MobiDB-lite"/>
    </source>
</evidence>
<feature type="region of interest" description="Disordered" evidence="1">
    <location>
        <begin position="1"/>
        <end position="57"/>
    </location>
</feature>
<evidence type="ECO:0000313" key="3">
    <source>
        <dbReference type="Proteomes" id="UP000265520"/>
    </source>
</evidence>
<keyword evidence="3" id="KW-1185">Reference proteome</keyword>
<name>A0A392Q1Q0_9FABA</name>
<feature type="compositionally biased region" description="Basic and acidic residues" evidence="1">
    <location>
        <begin position="71"/>
        <end position="88"/>
    </location>
</feature>
<proteinExistence type="predicted"/>
<organism evidence="2 3">
    <name type="scientific">Trifolium medium</name>
    <dbReference type="NCBI Taxonomy" id="97028"/>
    <lineage>
        <taxon>Eukaryota</taxon>
        <taxon>Viridiplantae</taxon>
        <taxon>Streptophyta</taxon>
        <taxon>Embryophyta</taxon>
        <taxon>Tracheophyta</taxon>
        <taxon>Spermatophyta</taxon>
        <taxon>Magnoliopsida</taxon>
        <taxon>eudicotyledons</taxon>
        <taxon>Gunneridae</taxon>
        <taxon>Pentapetalae</taxon>
        <taxon>rosids</taxon>
        <taxon>fabids</taxon>
        <taxon>Fabales</taxon>
        <taxon>Fabaceae</taxon>
        <taxon>Papilionoideae</taxon>
        <taxon>50 kb inversion clade</taxon>
        <taxon>NPAAA clade</taxon>
        <taxon>Hologalegina</taxon>
        <taxon>IRL clade</taxon>
        <taxon>Trifolieae</taxon>
        <taxon>Trifolium</taxon>
    </lineage>
</organism>
<reference evidence="2 3" key="1">
    <citation type="journal article" date="2018" name="Front. Plant Sci.">
        <title>Red Clover (Trifolium pratense) and Zigzag Clover (T. medium) - A Picture of Genomic Similarities and Differences.</title>
        <authorList>
            <person name="Dluhosova J."/>
            <person name="Istvanek J."/>
            <person name="Nedelnik J."/>
            <person name="Repkova J."/>
        </authorList>
    </citation>
    <scope>NUCLEOTIDE SEQUENCE [LARGE SCALE GENOMIC DNA]</scope>
    <source>
        <strain evidence="3">cv. 10/8</strain>
        <tissue evidence="2">Leaf</tissue>
    </source>
</reference>
<sequence length="95" mass="10988">MCGASTEEKKEEPSEEKDKAMTLEEEKQIVPHALLKTEERKTGEGEKYYNPEEKETSEQYVKLLEEEKALQTAEGEKDKEMTLEEEKQIVPQALL</sequence>
<feature type="non-terminal residue" evidence="2">
    <location>
        <position position="95"/>
    </location>
</feature>
<protein>
    <submittedName>
        <fullName evidence="2">Uncharacterized protein</fullName>
    </submittedName>
</protein>
<dbReference type="AlphaFoldDB" id="A0A392Q1Q0"/>
<accession>A0A392Q1Q0</accession>
<comment type="caution">
    <text evidence="2">The sequence shown here is derived from an EMBL/GenBank/DDBJ whole genome shotgun (WGS) entry which is preliminary data.</text>
</comment>
<dbReference type="EMBL" id="LXQA010105693">
    <property type="protein sequence ID" value="MCI17496.1"/>
    <property type="molecule type" value="Genomic_DNA"/>
</dbReference>